<dbReference type="Pfam" id="PF05132">
    <property type="entry name" value="RNA_pol_Rpc4"/>
    <property type="match status" value="1"/>
</dbReference>
<keyword evidence="6" id="KW-1185">Reference proteome</keyword>
<accession>A0AAV8XSA9</accession>
<dbReference type="PANTHER" id="PTHR13408:SF0">
    <property type="entry name" value="DNA-DIRECTED RNA POLYMERASE III SUBUNIT RPC4"/>
    <property type="match status" value="1"/>
</dbReference>
<evidence type="ECO:0000313" key="6">
    <source>
        <dbReference type="Proteomes" id="UP001162162"/>
    </source>
</evidence>
<comment type="subcellular location">
    <subcellularLocation>
        <location evidence="1">Nucleus</location>
    </subcellularLocation>
</comment>
<evidence type="ECO:0000256" key="1">
    <source>
        <dbReference type="ARBA" id="ARBA00004123"/>
    </source>
</evidence>
<reference evidence="5" key="1">
    <citation type="journal article" date="2023" name="Insect Mol. Biol.">
        <title>Genome sequencing provides insights into the evolution of gene families encoding plant cell wall-degrading enzymes in longhorned beetles.</title>
        <authorList>
            <person name="Shin N.R."/>
            <person name="Okamura Y."/>
            <person name="Kirsch R."/>
            <person name="Pauchet Y."/>
        </authorList>
    </citation>
    <scope>NUCLEOTIDE SEQUENCE</scope>
    <source>
        <strain evidence="5">AMC_N1</strain>
    </source>
</reference>
<dbReference type="InterPro" id="IPR007811">
    <property type="entry name" value="RPC4"/>
</dbReference>
<protein>
    <recommendedName>
        <fullName evidence="7">DNA-directed RNA polymerase III subunit RPC4</fullName>
    </recommendedName>
</protein>
<organism evidence="5 6">
    <name type="scientific">Aromia moschata</name>
    <dbReference type="NCBI Taxonomy" id="1265417"/>
    <lineage>
        <taxon>Eukaryota</taxon>
        <taxon>Metazoa</taxon>
        <taxon>Ecdysozoa</taxon>
        <taxon>Arthropoda</taxon>
        <taxon>Hexapoda</taxon>
        <taxon>Insecta</taxon>
        <taxon>Pterygota</taxon>
        <taxon>Neoptera</taxon>
        <taxon>Endopterygota</taxon>
        <taxon>Coleoptera</taxon>
        <taxon>Polyphaga</taxon>
        <taxon>Cucujiformia</taxon>
        <taxon>Chrysomeloidea</taxon>
        <taxon>Cerambycidae</taxon>
        <taxon>Cerambycinae</taxon>
        <taxon>Callichromatini</taxon>
        <taxon>Aromia</taxon>
    </lineage>
</organism>
<evidence type="ECO:0000256" key="2">
    <source>
        <dbReference type="ARBA" id="ARBA00022478"/>
    </source>
</evidence>
<dbReference type="AlphaFoldDB" id="A0AAV8XSA9"/>
<gene>
    <name evidence="5" type="ORF">NQ318_013287</name>
</gene>
<evidence type="ECO:0000256" key="4">
    <source>
        <dbReference type="ARBA" id="ARBA00023242"/>
    </source>
</evidence>
<evidence type="ECO:0000313" key="5">
    <source>
        <dbReference type="EMBL" id="KAJ8941951.1"/>
    </source>
</evidence>
<proteinExistence type="predicted"/>
<dbReference type="GO" id="GO:0005666">
    <property type="term" value="C:RNA polymerase III complex"/>
    <property type="evidence" value="ECO:0007669"/>
    <property type="project" value="InterPro"/>
</dbReference>
<dbReference type="GO" id="GO:0042797">
    <property type="term" value="P:tRNA transcription by RNA polymerase III"/>
    <property type="evidence" value="ECO:0007669"/>
    <property type="project" value="TreeGrafter"/>
</dbReference>
<keyword evidence="4" id="KW-0539">Nucleus</keyword>
<comment type="caution">
    <text evidence="5">The sequence shown here is derived from an EMBL/GenBank/DDBJ whole genome shotgun (WGS) entry which is preliminary data.</text>
</comment>
<dbReference type="GO" id="GO:0003677">
    <property type="term" value="F:DNA binding"/>
    <property type="evidence" value="ECO:0007669"/>
    <property type="project" value="InterPro"/>
</dbReference>
<keyword evidence="3" id="KW-0804">Transcription</keyword>
<sequence>MDTKKMGKLNINNFVKDSPLRPRLQSLRLPRDLSLGGTKSSKKNFKPNLNVIRHKEKVVGKVEKPKNRNSHLRERPKDRFVQSSGVFSDGIGDVNRPPQNRVYVREKRPALRQERQSFSNISSSDRVFKEIATYEEDSDDSDRDVKVPFKPVRWDAKKLLEDPPMKESNVSSQEELAKVFLKRCDPLNDALSLSLWQLPDALCFKNDSNVKKSGDCGLCDLPEGKIGKVCVRKSGKITVCVGSLEFELEPEGFGCPVEEVVSIDASAEEPKAVVLGEIDNMFLLVPS</sequence>
<keyword evidence="2" id="KW-0240">DNA-directed RNA polymerase</keyword>
<evidence type="ECO:0008006" key="7">
    <source>
        <dbReference type="Google" id="ProtNLM"/>
    </source>
</evidence>
<dbReference type="Proteomes" id="UP001162162">
    <property type="component" value="Unassembled WGS sequence"/>
</dbReference>
<dbReference type="PANTHER" id="PTHR13408">
    <property type="entry name" value="DNA-DIRECTED RNA POLYMERASE III"/>
    <property type="match status" value="1"/>
</dbReference>
<name>A0AAV8XSA9_9CUCU</name>
<evidence type="ECO:0000256" key="3">
    <source>
        <dbReference type="ARBA" id="ARBA00023163"/>
    </source>
</evidence>
<dbReference type="EMBL" id="JAPWTK010000347">
    <property type="protein sequence ID" value="KAJ8941951.1"/>
    <property type="molecule type" value="Genomic_DNA"/>
</dbReference>